<comment type="caution">
    <text evidence="2">The sequence shown here is derived from an EMBL/GenBank/DDBJ whole genome shotgun (WGS) entry which is preliminary data.</text>
</comment>
<name>A0ABQ1RNA6_9ALTE</name>
<sequence length="598" mass="65115">MRHFFKIFISLLFIQLNYSPLAWAIEPEGLAFQANTTTVYRQEHPAVGSLTGGGFVVVWESDNQDGSEDGIYAQQYSAGGVPVGSEFRVNTHTDQYQQKPAVVGLDDGGYIVVWSSSGTYSGVYGQRYDASGTPVGAQFMVHTQWGQSGNGSDPAIASLKDGGFVVTWSGVHYDGSVNAVVGRRFQANGDPISGEFVINTYTHNNQYRSSVSALNDGGFAVVWESAYQDGSSSGVYGQLYDATNNPVGEEFRVNTDTYASQGFPSISTLENGEIVVIYESSAHDTTGVYLQSYDYDGEPIGVETRINAPDERGSMSSVASLEDGGFFVGWTYMSDDGTEIGLRGQKFSAFFEPVGEELNIAPTDQLSKRNGNVAALMDGGFLVVWAITYTNQQGITDREIFGQRYNQFSEPVELLVPDVNLNFTKTLSVIHDQDSDGNADKAVVFVPQVYDYRLSLDDLNGNLIDDEVRVTDTFDGWSMVYATPSIGAAVVEVVDGKTQLVWDLLGLDINTQGNAFVDIRVQESCGAKYIGGEAMFQRKPDTVGHFITEDVERPKLCVVRLFDANNDGTVKLDGTGDENDNGISDYVEACEMSQDPCL</sequence>
<evidence type="ECO:0000313" key="3">
    <source>
        <dbReference type="Proteomes" id="UP000614272"/>
    </source>
</evidence>
<feature type="chain" id="PRO_5046181745" description="Bacterial repeat domain-containing protein" evidence="1">
    <location>
        <begin position="25"/>
        <end position="598"/>
    </location>
</feature>
<keyword evidence="1" id="KW-0732">Signal</keyword>
<evidence type="ECO:0000313" key="2">
    <source>
        <dbReference type="EMBL" id="GGD72229.1"/>
    </source>
</evidence>
<evidence type="ECO:0000256" key="1">
    <source>
        <dbReference type="SAM" id="SignalP"/>
    </source>
</evidence>
<dbReference type="Proteomes" id="UP000614272">
    <property type="component" value="Unassembled WGS sequence"/>
</dbReference>
<feature type="signal peptide" evidence="1">
    <location>
        <begin position="1"/>
        <end position="24"/>
    </location>
</feature>
<dbReference type="RefSeq" id="WP_099036264.1">
    <property type="nucleotide sequence ID" value="NZ_BMGJ01000013.1"/>
</dbReference>
<reference evidence="3" key="1">
    <citation type="journal article" date="2019" name="Int. J. Syst. Evol. Microbiol.">
        <title>The Global Catalogue of Microorganisms (GCM) 10K type strain sequencing project: providing services to taxonomists for standard genome sequencing and annotation.</title>
        <authorList>
            <consortium name="The Broad Institute Genomics Platform"/>
            <consortium name="The Broad Institute Genome Sequencing Center for Infectious Disease"/>
            <person name="Wu L."/>
            <person name="Ma J."/>
        </authorList>
    </citation>
    <scope>NUCLEOTIDE SEQUENCE [LARGE SCALE GENOMIC DNA]</scope>
    <source>
        <strain evidence="3">CGMCC 1.12923</strain>
    </source>
</reference>
<dbReference type="EMBL" id="BMGJ01000013">
    <property type="protein sequence ID" value="GGD72229.1"/>
    <property type="molecule type" value="Genomic_DNA"/>
</dbReference>
<keyword evidence="3" id="KW-1185">Reference proteome</keyword>
<gene>
    <name evidence="2" type="ORF">GCM10011357_29050</name>
</gene>
<evidence type="ECO:0008006" key="4">
    <source>
        <dbReference type="Google" id="ProtNLM"/>
    </source>
</evidence>
<accession>A0ABQ1RNA6</accession>
<proteinExistence type="predicted"/>
<protein>
    <recommendedName>
        <fullName evidence="4">Bacterial repeat domain-containing protein</fullName>
    </recommendedName>
</protein>
<organism evidence="2 3">
    <name type="scientific">Lacimicrobium alkaliphilum</name>
    <dbReference type="NCBI Taxonomy" id="1526571"/>
    <lineage>
        <taxon>Bacteria</taxon>
        <taxon>Pseudomonadati</taxon>
        <taxon>Pseudomonadota</taxon>
        <taxon>Gammaproteobacteria</taxon>
        <taxon>Alteromonadales</taxon>
        <taxon>Alteromonadaceae</taxon>
        <taxon>Lacimicrobium</taxon>
    </lineage>
</organism>